<dbReference type="Gene3D" id="2.60.40.2440">
    <property type="entry name" value="Carbohydrate binding type-21 domain"/>
    <property type="match status" value="2"/>
</dbReference>
<dbReference type="Proteomes" id="UP000662747">
    <property type="component" value="Chromosome"/>
</dbReference>
<proteinExistence type="predicted"/>
<keyword evidence="3" id="KW-0255">Endonuclease</keyword>
<feature type="domain" description="CBM21" evidence="2">
    <location>
        <begin position="149"/>
        <end position="263"/>
    </location>
</feature>
<dbReference type="InterPro" id="IPR050782">
    <property type="entry name" value="PP1_regulatory_subunit_3"/>
</dbReference>
<keyword evidence="3" id="KW-0378">Hydrolase</keyword>
<keyword evidence="4" id="KW-1185">Reference proteome</keyword>
<feature type="domain" description="CBM21" evidence="2">
    <location>
        <begin position="36"/>
        <end position="145"/>
    </location>
</feature>
<dbReference type="RefSeq" id="WP_206725025.1">
    <property type="nucleotide sequence ID" value="NZ_CP071090.1"/>
</dbReference>
<dbReference type="PROSITE" id="PS51159">
    <property type="entry name" value="CBM21"/>
    <property type="match status" value="2"/>
</dbReference>
<sequence>MSKTTTASAPRWRALLALLAGLTLGFTSLPAHAADEVRLLKAFSSVSSRYGQVWQDVSYTLVVKNLAYEKFVYIQQKQPDGSWVLLPASYAGPANNGFELWKVTQQYQSWGTEPQPTRDLEFVARFVVGGTSYWDNNGGANYQLGRNDGPLLNGTHVLVDGNFWRANGDLDVSVDVKNLAYAKNVTVVYTTDGWATSHEAAASYVNGYTYAYAYIQSPNAQNVERWQAHVPAISGTALQFYVRYEVNGQTYWDSNFGYNYQPVRQTP</sequence>
<dbReference type="PANTHER" id="PTHR12307:SF36">
    <property type="entry name" value="GLYCOGEN-BINDING SUBUNIT 76A"/>
    <property type="match status" value="1"/>
</dbReference>
<organism evidence="3 4">
    <name type="scientific">Pyxidicoccus parkwayensis</name>
    <dbReference type="NCBI Taxonomy" id="2813578"/>
    <lineage>
        <taxon>Bacteria</taxon>
        <taxon>Pseudomonadati</taxon>
        <taxon>Myxococcota</taxon>
        <taxon>Myxococcia</taxon>
        <taxon>Myxococcales</taxon>
        <taxon>Cystobacterineae</taxon>
        <taxon>Myxococcaceae</taxon>
        <taxon>Pyxidicoccus</taxon>
    </lineage>
</organism>
<dbReference type="InterPro" id="IPR038175">
    <property type="entry name" value="CBM21_dom_sf"/>
</dbReference>
<evidence type="ECO:0000256" key="1">
    <source>
        <dbReference type="SAM" id="SignalP"/>
    </source>
</evidence>
<reference evidence="3 4" key="1">
    <citation type="submission" date="2021-02" db="EMBL/GenBank/DDBJ databases">
        <title>De Novo genome assembly of isolated myxobacteria.</title>
        <authorList>
            <person name="Stevens D.C."/>
        </authorList>
    </citation>
    <scope>NUCLEOTIDE SEQUENCE [LARGE SCALE GENOMIC DNA]</scope>
    <source>
        <strain evidence="4">SCPEA02</strain>
    </source>
</reference>
<evidence type="ECO:0000259" key="2">
    <source>
        <dbReference type="PROSITE" id="PS51159"/>
    </source>
</evidence>
<dbReference type="InterPro" id="IPR005036">
    <property type="entry name" value="CBM21_dom"/>
</dbReference>
<evidence type="ECO:0000313" key="4">
    <source>
        <dbReference type="Proteomes" id="UP000662747"/>
    </source>
</evidence>
<feature type="signal peptide" evidence="1">
    <location>
        <begin position="1"/>
        <end position="33"/>
    </location>
</feature>
<gene>
    <name evidence="3" type="ORF">JY651_00240</name>
</gene>
<keyword evidence="1" id="KW-0732">Signal</keyword>
<dbReference type="PANTHER" id="PTHR12307">
    <property type="entry name" value="PROTEIN PHOSPHATASE 1 REGULATORY SUBUNIT"/>
    <property type="match status" value="1"/>
</dbReference>
<dbReference type="Pfam" id="PF03370">
    <property type="entry name" value="CBM_21"/>
    <property type="match status" value="2"/>
</dbReference>
<name>A0ABX7P0Z9_9BACT</name>
<keyword evidence="3" id="KW-0540">Nuclease</keyword>
<protein>
    <submittedName>
        <fullName evidence="3">Endonuclease</fullName>
    </submittedName>
</protein>
<feature type="chain" id="PRO_5045737459" evidence="1">
    <location>
        <begin position="34"/>
        <end position="267"/>
    </location>
</feature>
<evidence type="ECO:0000313" key="3">
    <source>
        <dbReference type="EMBL" id="QSQ23452.1"/>
    </source>
</evidence>
<accession>A0ABX7P0Z9</accession>
<dbReference type="EMBL" id="CP071090">
    <property type="protein sequence ID" value="QSQ23452.1"/>
    <property type="molecule type" value="Genomic_DNA"/>
</dbReference>
<dbReference type="GO" id="GO:0004519">
    <property type="term" value="F:endonuclease activity"/>
    <property type="evidence" value="ECO:0007669"/>
    <property type="project" value="UniProtKB-KW"/>
</dbReference>